<dbReference type="PATRIC" id="fig|1088721.3.peg.631"/>
<dbReference type="Pfam" id="PF01553">
    <property type="entry name" value="Acyltransferase"/>
    <property type="match status" value="1"/>
</dbReference>
<dbReference type="RefSeq" id="WP_007011555.1">
    <property type="nucleotide sequence ID" value="NZ_AGFM01000008.1"/>
</dbReference>
<evidence type="ECO:0000256" key="6">
    <source>
        <dbReference type="ARBA" id="ARBA00023136"/>
    </source>
</evidence>
<dbReference type="PANTHER" id="PTHR23063:SF52">
    <property type="entry name" value="LYSOPHOSPHATIDYLCHOLINE ACYLTRANSFERASE"/>
    <property type="match status" value="1"/>
</dbReference>
<dbReference type="GO" id="GO:0006629">
    <property type="term" value="P:lipid metabolic process"/>
    <property type="evidence" value="ECO:0007669"/>
    <property type="project" value="UniProtKB-KW"/>
</dbReference>
<accession>G6E8G8</accession>
<name>G6E8G8_9SPHN</name>
<evidence type="ECO:0000256" key="2">
    <source>
        <dbReference type="ARBA" id="ARBA00022679"/>
    </source>
</evidence>
<dbReference type="PANTHER" id="PTHR23063">
    <property type="entry name" value="PHOSPHOLIPID ACYLTRANSFERASE"/>
    <property type="match status" value="1"/>
</dbReference>
<dbReference type="SMART" id="SM00563">
    <property type="entry name" value="PlsC"/>
    <property type="match status" value="1"/>
</dbReference>
<evidence type="ECO:0000256" key="4">
    <source>
        <dbReference type="ARBA" id="ARBA00022989"/>
    </source>
</evidence>
<keyword evidence="6 8" id="KW-0472">Membrane</keyword>
<dbReference type="AlphaFoldDB" id="G6E8G8"/>
<dbReference type="Proteomes" id="UP000004030">
    <property type="component" value="Unassembled WGS sequence"/>
</dbReference>
<gene>
    <name evidence="10" type="ORF">NSU_0639</name>
</gene>
<keyword evidence="11" id="KW-1185">Reference proteome</keyword>
<keyword evidence="5" id="KW-0443">Lipid metabolism</keyword>
<reference evidence="10 11" key="1">
    <citation type="journal article" date="2012" name="J. Bacteriol.">
        <title>Genome sequence of benzo(a)pyrene-degrading bacterium Novosphingobium pentaromativorans US6-1.</title>
        <authorList>
            <person name="Luo Y.R."/>
            <person name="Kang S.G."/>
            <person name="Kim S.J."/>
            <person name="Kim M.R."/>
            <person name="Li N."/>
            <person name="Lee J.H."/>
            <person name="Kwon K.K."/>
        </authorList>
    </citation>
    <scope>NUCLEOTIDE SEQUENCE [LARGE SCALE GENOMIC DNA]</scope>
    <source>
        <strain evidence="10 11">US6-1</strain>
    </source>
</reference>
<evidence type="ECO:0000256" key="1">
    <source>
        <dbReference type="ARBA" id="ARBA00004370"/>
    </source>
</evidence>
<feature type="transmembrane region" description="Helical" evidence="8">
    <location>
        <begin position="21"/>
        <end position="45"/>
    </location>
</feature>
<evidence type="ECO:0000256" key="5">
    <source>
        <dbReference type="ARBA" id="ARBA00023098"/>
    </source>
</evidence>
<comment type="caution">
    <text evidence="10">The sequence shown here is derived from an EMBL/GenBank/DDBJ whole genome shotgun (WGS) entry which is preliminary data.</text>
</comment>
<dbReference type="STRING" id="1088721.JI59_16920"/>
<keyword evidence="4 8" id="KW-1133">Transmembrane helix</keyword>
<keyword evidence="3 8" id="KW-0812">Transmembrane</keyword>
<dbReference type="GO" id="GO:0016020">
    <property type="term" value="C:membrane"/>
    <property type="evidence" value="ECO:0007669"/>
    <property type="project" value="UniProtKB-SubCell"/>
</dbReference>
<protein>
    <submittedName>
        <fullName evidence="10">1-acyl-sn-glycerol-3-phosphate acyltransferase</fullName>
    </submittedName>
</protein>
<evidence type="ECO:0000256" key="7">
    <source>
        <dbReference type="ARBA" id="ARBA00023315"/>
    </source>
</evidence>
<dbReference type="OrthoDB" id="9806880at2"/>
<organism evidence="10 11">
    <name type="scientific">Novosphingobium pentaromativorans US6-1</name>
    <dbReference type="NCBI Taxonomy" id="1088721"/>
    <lineage>
        <taxon>Bacteria</taxon>
        <taxon>Pseudomonadati</taxon>
        <taxon>Pseudomonadota</taxon>
        <taxon>Alphaproteobacteria</taxon>
        <taxon>Sphingomonadales</taxon>
        <taxon>Sphingomonadaceae</taxon>
        <taxon>Novosphingobium</taxon>
    </lineage>
</organism>
<dbReference type="EMBL" id="AGFM01000008">
    <property type="protein sequence ID" value="EHJ62508.1"/>
    <property type="molecule type" value="Genomic_DNA"/>
</dbReference>
<keyword evidence="2 10" id="KW-0808">Transferase</keyword>
<dbReference type="PROSITE" id="PS51257">
    <property type="entry name" value="PROKAR_LIPOPROTEIN"/>
    <property type="match status" value="1"/>
</dbReference>
<evidence type="ECO:0000259" key="9">
    <source>
        <dbReference type="SMART" id="SM00563"/>
    </source>
</evidence>
<keyword evidence="7 10" id="KW-0012">Acyltransferase</keyword>
<feature type="domain" description="Phospholipid/glycerol acyltransferase" evidence="9">
    <location>
        <begin position="81"/>
        <end position="195"/>
    </location>
</feature>
<evidence type="ECO:0000256" key="8">
    <source>
        <dbReference type="SAM" id="Phobius"/>
    </source>
</evidence>
<dbReference type="KEGG" id="npn:JI59_16920"/>
<evidence type="ECO:0000313" key="11">
    <source>
        <dbReference type="Proteomes" id="UP000004030"/>
    </source>
</evidence>
<proteinExistence type="predicted"/>
<sequence>MKPASNITDLARLQRIAPLGWVLIACRIVLLLASVVTCVALYYLFAPFTSANPIPRLFLRLVAAVAGLRLRTVGKHPGPRAFFLANHVSWLDIPAIAGVTGSAFVAHDGLAAIGPLRWLCAMNDTVFIARHDRRSVAAQVRLVREALHDTGALTIFPEGTTGEGTRLLPFKSSLLSAIDADIEHVPIQPVWLDYGPQVADISWVGSEPGLGNAMRILARWRPIPLTIHFLAPLVGEERTDRKAIARAARARIEAAMHET</sequence>
<dbReference type="SUPFAM" id="SSF69593">
    <property type="entry name" value="Glycerol-3-phosphate (1)-acyltransferase"/>
    <property type="match status" value="1"/>
</dbReference>
<evidence type="ECO:0000256" key="3">
    <source>
        <dbReference type="ARBA" id="ARBA00022692"/>
    </source>
</evidence>
<comment type="subcellular location">
    <subcellularLocation>
        <location evidence="1">Membrane</location>
    </subcellularLocation>
</comment>
<dbReference type="CDD" id="cd07989">
    <property type="entry name" value="LPLAT_AGPAT-like"/>
    <property type="match status" value="1"/>
</dbReference>
<evidence type="ECO:0000313" key="10">
    <source>
        <dbReference type="EMBL" id="EHJ62508.1"/>
    </source>
</evidence>
<dbReference type="InterPro" id="IPR002123">
    <property type="entry name" value="Plipid/glycerol_acylTrfase"/>
</dbReference>
<dbReference type="eggNOG" id="COG0204">
    <property type="taxonomic scope" value="Bacteria"/>
</dbReference>
<dbReference type="GO" id="GO:0016746">
    <property type="term" value="F:acyltransferase activity"/>
    <property type="evidence" value="ECO:0007669"/>
    <property type="project" value="UniProtKB-KW"/>
</dbReference>